<feature type="chain" id="PRO_5034004085" evidence="3">
    <location>
        <begin position="18"/>
        <end position="621"/>
    </location>
</feature>
<feature type="region of interest" description="Disordered" evidence="1">
    <location>
        <begin position="173"/>
        <end position="267"/>
    </location>
</feature>
<proteinExistence type="predicted"/>
<feature type="compositionally biased region" description="Low complexity" evidence="1">
    <location>
        <begin position="249"/>
        <end position="262"/>
    </location>
</feature>
<keyword evidence="5" id="KW-1185">Reference proteome</keyword>
<sequence>MFAQLLLALTLLTSCSALPVTTITPSARPSFAACLVVLGTLTLGVSLLVLVKRVYIHKSRRMIQARQNSILSLPISSTDSVPSHKEKAGFFVGFWGSPTVEIQFALEKTEWKENKQSSFTYQIHTDSRRRRIEYPSVLEINSRLRHSSVSSSRASDKMFVLRESHSFKLPSLPETAHVNSSLPPHSRRFSLPNMNRRMTYDSNRRRHSSLKSARSRRSTISPGSPSSRIASSHGRDTPLPLSPRLSEISATSPTPSSVPAASLFNPKTGSRLSRSFVPPLPPFPFLSSPPSCTERATDLQISHPYALSAHSKKNVQATLSLQADPKLLGQVHRPAPVSAPNVDGITLERSLDQAYSSPRSFCPSPPPDTGILKSKLKVRSRRSPAIGAIGPSPLRSMILPESLDNESSSYKSSQPPHSASASPVDALGLQRRSETNPGITQSGTSNSVPPKARTRRHSVSSHHASKFDDGDSNVSLEGIIRELVEETSEWDQSTVFMNQSFKNLLQESGITPTKSACGSFVGTNTVDAERQSVNDQPPRPSDVNLELLDLDLFKSESLRDVQTPENDNATNLVSFWDEDSGERYGPHSNDIASDTHLCSEATRLSDWHGDGSGFSVFVFLR</sequence>
<keyword evidence="2" id="KW-1133">Transmembrane helix</keyword>
<evidence type="ECO:0000256" key="1">
    <source>
        <dbReference type="SAM" id="MobiDB-lite"/>
    </source>
</evidence>
<keyword evidence="2" id="KW-0812">Transmembrane</keyword>
<evidence type="ECO:0000313" key="5">
    <source>
        <dbReference type="Proteomes" id="UP000623467"/>
    </source>
</evidence>
<protein>
    <submittedName>
        <fullName evidence="4">Uncharacterized protein</fullName>
    </submittedName>
</protein>
<dbReference type="Proteomes" id="UP000623467">
    <property type="component" value="Unassembled WGS sequence"/>
</dbReference>
<gene>
    <name evidence="4" type="ORF">MSAN_02530000</name>
</gene>
<dbReference type="AlphaFoldDB" id="A0A8H6TYX9"/>
<name>A0A8H6TYX9_9AGAR</name>
<evidence type="ECO:0000256" key="3">
    <source>
        <dbReference type="SAM" id="SignalP"/>
    </source>
</evidence>
<evidence type="ECO:0000313" key="4">
    <source>
        <dbReference type="EMBL" id="KAF7324250.1"/>
    </source>
</evidence>
<feature type="transmembrane region" description="Helical" evidence="2">
    <location>
        <begin position="27"/>
        <end position="51"/>
    </location>
</feature>
<dbReference type="EMBL" id="JACAZH010000126">
    <property type="protein sequence ID" value="KAF7324250.1"/>
    <property type="molecule type" value="Genomic_DNA"/>
</dbReference>
<feature type="compositionally biased region" description="Basic residues" evidence="1">
    <location>
        <begin position="204"/>
        <end position="217"/>
    </location>
</feature>
<feature type="compositionally biased region" description="Low complexity" evidence="1">
    <location>
        <begin position="220"/>
        <end position="232"/>
    </location>
</feature>
<feature type="compositionally biased region" description="Low complexity" evidence="1">
    <location>
        <begin position="407"/>
        <end position="423"/>
    </location>
</feature>
<reference evidence="4" key="1">
    <citation type="submission" date="2020-05" db="EMBL/GenBank/DDBJ databases">
        <title>Mycena genomes resolve the evolution of fungal bioluminescence.</title>
        <authorList>
            <person name="Tsai I.J."/>
        </authorList>
    </citation>
    <scope>NUCLEOTIDE SEQUENCE</scope>
    <source>
        <strain evidence="4">160909Yilan</strain>
    </source>
</reference>
<feature type="compositionally biased region" description="Basic residues" evidence="1">
    <location>
        <begin position="452"/>
        <end position="464"/>
    </location>
</feature>
<dbReference type="OrthoDB" id="2982374at2759"/>
<feature type="signal peptide" evidence="3">
    <location>
        <begin position="1"/>
        <end position="17"/>
    </location>
</feature>
<evidence type="ECO:0000256" key="2">
    <source>
        <dbReference type="SAM" id="Phobius"/>
    </source>
</evidence>
<keyword evidence="3" id="KW-0732">Signal</keyword>
<organism evidence="4 5">
    <name type="scientific">Mycena sanguinolenta</name>
    <dbReference type="NCBI Taxonomy" id="230812"/>
    <lineage>
        <taxon>Eukaryota</taxon>
        <taxon>Fungi</taxon>
        <taxon>Dikarya</taxon>
        <taxon>Basidiomycota</taxon>
        <taxon>Agaricomycotina</taxon>
        <taxon>Agaricomycetes</taxon>
        <taxon>Agaricomycetidae</taxon>
        <taxon>Agaricales</taxon>
        <taxon>Marasmiineae</taxon>
        <taxon>Mycenaceae</taxon>
        <taxon>Mycena</taxon>
    </lineage>
</organism>
<feature type="region of interest" description="Disordered" evidence="1">
    <location>
        <begin position="355"/>
        <end position="472"/>
    </location>
</feature>
<comment type="caution">
    <text evidence="4">The sequence shown here is derived from an EMBL/GenBank/DDBJ whole genome shotgun (WGS) entry which is preliminary data.</text>
</comment>
<accession>A0A8H6TYX9</accession>
<keyword evidence="2" id="KW-0472">Membrane</keyword>
<feature type="compositionally biased region" description="Polar residues" evidence="1">
    <location>
        <begin position="435"/>
        <end position="448"/>
    </location>
</feature>